<reference evidence="3" key="1">
    <citation type="submission" date="2020-12" db="UniProtKB">
        <authorList>
            <consortium name="WormBaseParasite"/>
        </authorList>
    </citation>
    <scope>IDENTIFICATION</scope>
    <source>
        <strain evidence="3">MHco3</strain>
    </source>
</reference>
<feature type="transmembrane region" description="Helical" evidence="1">
    <location>
        <begin position="56"/>
        <end position="77"/>
    </location>
</feature>
<protein>
    <submittedName>
        <fullName evidence="3">Serpentine Receptor, class V</fullName>
    </submittedName>
</protein>
<feature type="transmembrane region" description="Helical" evidence="1">
    <location>
        <begin position="187"/>
        <end position="210"/>
    </location>
</feature>
<dbReference type="Proteomes" id="UP000025227">
    <property type="component" value="Unplaced"/>
</dbReference>
<dbReference type="AlphaFoldDB" id="A0A7I4Z4W6"/>
<keyword evidence="1" id="KW-0812">Transmembrane</keyword>
<organism evidence="2 3">
    <name type="scientific">Haemonchus contortus</name>
    <name type="common">Barber pole worm</name>
    <dbReference type="NCBI Taxonomy" id="6289"/>
    <lineage>
        <taxon>Eukaryota</taxon>
        <taxon>Metazoa</taxon>
        <taxon>Ecdysozoa</taxon>
        <taxon>Nematoda</taxon>
        <taxon>Chromadorea</taxon>
        <taxon>Rhabditida</taxon>
        <taxon>Rhabditina</taxon>
        <taxon>Rhabditomorpha</taxon>
        <taxon>Strongyloidea</taxon>
        <taxon>Trichostrongylidae</taxon>
        <taxon>Haemonchus</taxon>
    </lineage>
</organism>
<evidence type="ECO:0000256" key="1">
    <source>
        <dbReference type="SAM" id="Phobius"/>
    </source>
</evidence>
<dbReference type="InterPro" id="IPR019426">
    <property type="entry name" value="7TM_GPCR_serpentine_rcpt_Srv"/>
</dbReference>
<evidence type="ECO:0000313" key="2">
    <source>
        <dbReference type="Proteomes" id="UP000025227"/>
    </source>
</evidence>
<accession>A0A7I4Z4W6</accession>
<feature type="transmembrane region" description="Helical" evidence="1">
    <location>
        <begin position="18"/>
        <end position="44"/>
    </location>
</feature>
<keyword evidence="2" id="KW-1185">Reference proteome</keyword>
<dbReference type="WBParaSite" id="HCON_00185635-00001">
    <property type="protein sequence ID" value="HCON_00185635-00001"/>
    <property type="gene ID" value="HCON_00185635"/>
</dbReference>
<dbReference type="SUPFAM" id="SSF81321">
    <property type="entry name" value="Family A G protein-coupled receptor-like"/>
    <property type="match status" value="1"/>
</dbReference>
<dbReference type="Gene3D" id="1.20.1070.10">
    <property type="entry name" value="Rhodopsin 7-helix transmembrane proteins"/>
    <property type="match status" value="1"/>
</dbReference>
<feature type="transmembrane region" description="Helical" evidence="1">
    <location>
        <begin position="138"/>
        <end position="158"/>
    </location>
</feature>
<keyword evidence="1" id="KW-0472">Membrane</keyword>
<dbReference type="PANTHER" id="PTHR31748">
    <property type="entry name" value="SERPENTINE RECEPTOR, CLASS V"/>
    <property type="match status" value="1"/>
</dbReference>
<keyword evidence="1" id="KW-1133">Transmembrane helix</keyword>
<evidence type="ECO:0000313" key="3">
    <source>
        <dbReference type="WBParaSite" id="HCON_00185635-00001"/>
    </source>
</evidence>
<dbReference type="OrthoDB" id="5798218at2759"/>
<proteinExistence type="predicted"/>
<feature type="transmembrane region" description="Helical" evidence="1">
    <location>
        <begin position="241"/>
        <end position="263"/>
    </location>
</feature>
<feature type="transmembrane region" description="Helical" evidence="1">
    <location>
        <begin position="275"/>
        <end position="296"/>
    </location>
</feature>
<feature type="transmembrane region" description="Helical" evidence="1">
    <location>
        <begin position="97"/>
        <end position="118"/>
    </location>
</feature>
<sequence length="345" mass="40004">MKYANTTLPPWFDYLELAVNYCCMTYMAITLPLYIAVVTIMFVLRRSSYKGMFYRIFMVGGVIDIIAIVNSYLGAIFPSRSWFLEFYMSQGTTFGHVYVIIAWTTRCSQGCTVTLLALNRATAVCSPIRHKQIWNSPWANLVFVLQAGLAIVIGSFLIPQKFYWKRQANGIYIQFEDLNFRAKYFNFAYALDTFFVISIIIINITMMITLKRKYRLRKSASYCAPLNQKVLSEKQRQENNLTIVSVVTCAIEIAYYLYILYAFPIQAHVNTRVFFLLYNVFNDIYAGASAWLILSFSSTLQQHLRNQLRCMPLNRYQQHSTLKIPMSSVSHTAFRKPTERSSFIN</sequence>
<name>A0A7I4Z4W6_HAECO</name>
<dbReference type="OMA" id="ATLPEWF"/>
<dbReference type="Pfam" id="PF10323">
    <property type="entry name" value="7TM_GPCR_Srv"/>
    <property type="match status" value="1"/>
</dbReference>
<dbReference type="PANTHER" id="PTHR31748:SF12">
    <property type="entry name" value="SERPENTINE RECEPTOR, CLASS V"/>
    <property type="match status" value="1"/>
</dbReference>